<organism evidence="2 3">
    <name type="scientific">Paenibacillus abyssi</name>
    <dbReference type="NCBI Taxonomy" id="1340531"/>
    <lineage>
        <taxon>Bacteria</taxon>
        <taxon>Bacillati</taxon>
        <taxon>Bacillota</taxon>
        <taxon>Bacilli</taxon>
        <taxon>Bacillales</taxon>
        <taxon>Paenibacillaceae</taxon>
        <taxon>Paenibacillus</taxon>
    </lineage>
</organism>
<dbReference type="AlphaFoldDB" id="A0A917CRI2"/>
<name>A0A917CRI2_9BACL</name>
<comment type="caution">
    <text evidence="2">The sequence shown here is derived from an EMBL/GenBank/DDBJ whole genome shotgun (WGS) entry which is preliminary data.</text>
</comment>
<feature type="compositionally biased region" description="Low complexity" evidence="1">
    <location>
        <begin position="9"/>
        <end position="18"/>
    </location>
</feature>
<evidence type="ECO:0000256" key="1">
    <source>
        <dbReference type="SAM" id="MobiDB-lite"/>
    </source>
</evidence>
<protein>
    <recommendedName>
        <fullName evidence="4">Small, acid-soluble spore protein gamma-type</fullName>
    </recommendedName>
</protein>
<feature type="compositionally biased region" description="Low complexity" evidence="1">
    <location>
        <begin position="29"/>
        <end position="43"/>
    </location>
</feature>
<accession>A0A917CRI2</accession>
<feature type="region of interest" description="Disordered" evidence="1">
    <location>
        <begin position="1"/>
        <end position="43"/>
    </location>
</feature>
<gene>
    <name evidence="2" type="ORF">GCM10010916_12980</name>
</gene>
<evidence type="ECO:0000313" key="2">
    <source>
        <dbReference type="EMBL" id="GGF97112.1"/>
    </source>
</evidence>
<keyword evidence="3" id="KW-1185">Reference proteome</keyword>
<proteinExistence type="predicted"/>
<dbReference type="Proteomes" id="UP000644756">
    <property type="component" value="Unassembled WGS sequence"/>
</dbReference>
<sequence length="43" mass="4705">MAKNKKNKMNAAQNQNAEFAEELTQNSVNNKANANAAKQNANK</sequence>
<dbReference type="EMBL" id="BMGR01000003">
    <property type="protein sequence ID" value="GGF97112.1"/>
    <property type="molecule type" value="Genomic_DNA"/>
</dbReference>
<evidence type="ECO:0000313" key="3">
    <source>
        <dbReference type="Proteomes" id="UP000644756"/>
    </source>
</evidence>
<dbReference type="RefSeq" id="WP_268237363.1">
    <property type="nucleotide sequence ID" value="NZ_BMGR01000003.1"/>
</dbReference>
<reference evidence="2" key="1">
    <citation type="journal article" date="2014" name="Int. J. Syst. Evol. Microbiol.">
        <title>Complete genome sequence of Corynebacterium casei LMG S-19264T (=DSM 44701T), isolated from a smear-ripened cheese.</title>
        <authorList>
            <consortium name="US DOE Joint Genome Institute (JGI-PGF)"/>
            <person name="Walter F."/>
            <person name="Albersmeier A."/>
            <person name="Kalinowski J."/>
            <person name="Ruckert C."/>
        </authorList>
    </citation>
    <scope>NUCLEOTIDE SEQUENCE</scope>
    <source>
        <strain evidence="2">CGMCC 1.12987</strain>
    </source>
</reference>
<reference evidence="2" key="2">
    <citation type="submission" date="2020-09" db="EMBL/GenBank/DDBJ databases">
        <authorList>
            <person name="Sun Q."/>
            <person name="Zhou Y."/>
        </authorList>
    </citation>
    <scope>NUCLEOTIDE SEQUENCE</scope>
    <source>
        <strain evidence="2">CGMCC 1.12987</strain>
    </source>
</reference>
<evidence type="ECO:0008006" key="4">
    <source>
        <dbReference type="Google" id="ProtNLM"/>
    </source>
</evidence>